<protein>
    <submittedName>
        <fullName evidence="1">Replication-relaxation family protein</fullName>
    </submittedName>
</protein>
<evidence type="ECO:0000313" key="2">
    <source>
        <dbReference type="Proteomes" id="UP001428817"/>
    </source>
</evidence>
<dbReference type="InterPro" id="IPR025855">
    <property type="entry name" value="Replic_Relax"/>
</dbReference>
<proteinExistence type="predicted"/>
<keyword evidence="2" id="KW-1185">Reference proteome</keyword>
<organism evidence="1 2">
    <name type="scientific">Pseudonocardia eucalypti</name>
    <dbReference type="NCBI Taxonomy" id="648755"/>
    <lineage>
        <taxon>Bacteria</taxon>
        <taxon>Bacillati</taxon>
        <taxon>Actinomycetota</taxon>
        <taxon>Actinomycetes</taxon>
        <taxon>Pseudonocardiales</taxon>
        <taxon>Pseudonocardiaceae</taxon>
        <taxon>Pseudonocardia</taxon>
    </lineage>
</organism>
<reference evidence="2" key="1">
    <citation type="journal article" date="2019" name="Int. J. Syst. Evol. Microbiol.">
        <title>The Global Catalogue of Microorganisms (GCM) 10K type strain sequencing project: providing services to taxonomists for standard genome sequencing and annotation.</title>
        <authorList>
            <consortium name="The Broad Institute Genomics Platform"/>
            <consortium name="The Broad Institute Genome Sequencing Center for Infectious Disease"/>
            <person name="Wu L."/>
            <person name="Ma J."/>
        </authorList>
    </citation>
    <scope>NUCLEOTIDE SEQUENCE [LARGE SCALE GENOMIC DNA]</scope>
    <source>
        <strain evidence="2">JCM 18303</strain>
    </source>
</reference>
<comment type="caution">
    <text evidence="1">The sequence shown here is derived from an EMBL/GenBank/DDBJ whole genome shotgun (WGS) entry which is preliminary data.</text>
</comment>
<dbReference type="Pfam" id="PF13814">
    <property type="entry name" value="Replic_Relax"/>
    <property type="match status" value="1"/>
</dbReference>
<name>A0ABP9Q7W2_9PSEU</name>
<dbReference type="EMBL" id="BAABJP010000015">
    <property type="protein sequence ID" value="GAA5158236.1"/>
    <property type="molecule type" value="Genomic_DNA"/>
</dbReference>
<dbReference type="Proteomes" id="UP001428817">
    <property type="component" value="Unassembled WGS sequence"/>
</dbReference>
<accession>A0ABP9Q7W2</accession>
<evidence type="ECO:0000313" key="1">
    <source>
        <dbReference type="EMBL" id="GAA5158236.1"/>
    </source>
</evidence>
<sequence length="255" mass="28084">MAVLRSLASFRLMTGRQLQQLHITSDQPATSARRGRAVLKRLTELGAVVRLERQIGGEHGGSESLIYTLSGLGQSVLALDADSDVHVPRGRMIWDTKPAFQNHLLAIADLYVELHALDAQGQLELLQFETEPAAWRWFAGPAGGRQAVKPDAFVALGVGDFEQQAFVEIDRGTESRPTIARKCRRYVDYWQSGQEQQRSGVFPKVWWLTSKPRWAARIADVIASLPAAHQPLFGVGLAAQGAELLRRLDDAGGQP</sequence>
<gene>
    <name evidence="1" type="ORF">GCM10023321_37760</name>
</gene>